<evidence type="ECO:0000256" key="1">
    <source>
        <dbReference type="SAM" id="MobiDB-lite"/>
    </source>
</evidence>
<evidence type="ECO:0000313" key="3">
    <source>
        <dbReference type="Proteomes" id="UP000028838"/>
    </source>
</evidence>
<protein>
    <submittedName>
        <fullName evidence="2">Uncharacterized protein</fullName>
    </submittedName>
</protein>
<feature type="region of interest" description="Disordered" evidence="1">
    <location>
        <begin position="282"/>
        <end position="308"/>
    </location>
</feature>
<feature type="compositionally biased region" description="Basic and acidic residues" evidence="1">
    <location>
        <begin position="294"/>
        <end position="308"/>
    </location>
</feature>
<proteinExistence type="predicted"/>
<dbReference type="AlphaFoldDB" id="A0A086JSN4"/>
<feature type="region of interest" description="Disordered" evidence="1">
    <location>
        <begin position="1"/>
        <end position="25"/>
    </location>
</feature>
<gene>
    <name evidence="2" type="ORF">TGFOU_235380</name>
</gene>
<feature type="region of interest" description="Disordered" evidence="1">
    <location>
        <begin position="373"/>
        <end position="413"/>
    </location>
</feature>
<organism evidence="2 3">
    <name type="scientific">Toxoplasma gondii FOU</name>
    <dbReference type="NCBI Taxonomy" id="943167"/>
    <lineage>
        <taxon>Eukaryota</taxon>
        <taxon>Sar</taxon>
        <taxon>Alveolata</taxon>
        <taxon>Apicomplexa</taxon>
        <taxon>Conoidasida</taxon>
        <taxon>Coccidia</taxon>
        <taxon>Eucoccidiorida</taxon>
        <taxon>Eimeriorina</taxon>
        <taxon>Sarcocystidae</taxon>
        <taxon>Toxoplasma</taxon>
    </lineage>
</organism>
<dbReference type="VEuPathDB" id="ToxoDB:TGFOU_235380"/>
<dbReference type="Proteomes" id="UP000028838">
    <property type="component" value="Unassembled WGS sequence"/>
</dbReference>
<name>A0A086JSN4_TOXGO</name>
<reference evidence="2 3" key="1">
    <citation type="submission" date="2014-07" db="EMBL/GenBank/DDBJ databases">
        <authorList>
            <person name="Sibley D."/>
            <person name="Venepally P."/>
            <person name="Karamycheva S."/>
            <person name="Hadjithomas M."/>
            <person name="Khan A."/>
            <person name="Brunk B."/>
            <person name="Roos D."/>
            <person name="Caler E."/>
            <person name="Lorenzi H."/>
        </authorList>
    </citation>
    <scope>NUCLEOTIDE SEQUENCE [LARGE SCALE GENOMIC DNA]</scope>
    <source>
        <strain evidence="2 3">FOU</strain>
    </source>
</reference>
<dbReference type="OrthoDB" id="345163at2759"/>
<evidence type="ECO:0000313" key="2">
    <source>
        <dbReference type="EMBL" id="KFG35152.1"/>
    </source>
</evidence>
<accession>A0A086JSN4</accession>
<sequence length="583" mass="65216">MPRPGVFELNYGEESRHSPVPKDPSTVTYGDASVGVVHHPLPAAGMYRQPCAFPHGSGFSKQSNETAFPDYPSTEHVAQRYVPPMDDKRQWAGHTSYYAPATMEQRGYQDARYFGAELMPKSQGGENPQNHPIMPSEAAEYGPRKPDCGRLIAAPHEGQVNNLSQVDGRICGTLPVIDNQSFQMEPCFRAPTIATGIPRLQTMKGRDAFAQDATRQRALQGHRTADLLKTPFDYDLFHRTRLPPSAGASIQAAGKEIDWSEKKLFRKAVVSTVFASDQVAERLRQDLPSPNTRDGQRTNADHGNRRNWSENIESLLRQATPVESSAENDPIFTAKVEERSFDSSLLYHGCRHLKKRSAFGHTPDAVAQLLRSSAEAGKGERPLVPSRPSRPSQHDSTQLKRVLSYHPDPEADSKGCFEQRARLRRSQLVTAKNSCRWGVNVFGYDLSPPRRNRLYALRDHLDSKLVPNQSTDDATHIKPRHTNVLSTSLHMSKLVPVTDLSPRPSFRYHADTGSLDATLLPVDAVPQERIGRRLISPPESSLQSNFVPSHEEVGRHKRFLVNSRDSLQGNMIPIVKECTRRRK</sequence>
<feature type="compositionally biased region" description="Low complexity" evidence="1">
    <location>
        <begin position="382"/>
        <end position="391"/>
    </location>
</feature>
<comment type="caution">
    <text evidence="2">The sequence shown here is derived from an EMBL/GenBank/DDBJ whole genome shotgun (WGS) entry which is preliminary data.</text>
</comment>
<dbReference type="EMBL" id="AEYH02002757">
    <property type="protein sequence ID" value="KFG35152.1"/>
    <property type="molecule type" value="Genomic_DNA"/>
</dbReference>